<evidence type="ECO:0000313" key="18">
    <source>
        <dbReference type="Proteomes" id="UP000823897"/>
    </source>
</evidence>
<dbReference type="FunFam" id="3.10.20.740:FF:000004">
    <property type="entry name" value="NADH-quinone oxidoreductase"/>
    <property type="match status" value="1"/>
</dbReference>
<gene>
    <name evidence="17" type="ORF">H9911_03725</name>
</gene>
<dbReference type="PROSITE" id="PS51839">
    <property type="entry name" value="4FE4S_HC3"/>
    <property type="match status" value="1"/>
</dbReference>
<dbReference type="PROSITE" id="PS51085">
    <property type="entry name" value="2FE2S_FER_2"/>
    <property type="match status" value="1"/>
</dbReference>
<evidence type="ECO:0000256" key="8">
    <source>
        <dbReference type="ARBA" id="ARBA00022967"/>
    </source>
</evidence>
<dbReference type="PROSITE" id="PS00198">
    <property type="entry name" value="4FE4S_FER_1"/>
    <property type="match status" value="1"/>
</dbReference>
<keyword evidence="8" id="KW-1278">Translocase</keyword>
<dbReference type="Pfam" id="PF13510">
    <property type="entry name" value="Fer2_4"/>
    <property type="match status" value="1"/>
</dbReference>
<dbReference type="GO" id="GO:0008137">
    <property type="term" value="F:NADH dehydrogenase (ubiquinone) activity"/>
    <property type="evidence" value="ECO:0007669"/>
    <property type="project" value="InterPro"/>
</dbReference>
<dbReference type="SUPFAM" id="SSF54292">
    <property type="entry name" value="2Fe-2S ferredoxin-like"/>
    <property type="match status" value="1"/>
</dbReference>
<accession>A0A9D2R4A9</accession>
<organism evidence="17 18">
    <name type="scientific">Candidatus Mediterraneibacter tabaqchaliae</name>
    <dbReference type="NCBI Taxonomy" id="2838689"/>
    <lineage>
        <taxon>Bacteria</taxon>
        <taxon>Bacillati</taxon>
        <taxon>Bacillota</taxon>
        <taxon>Clostridia</taxon>
        <taxon>Lachnospirales</taxon>
        <taxon>Lachnospiraceae</taxon>
        <taxon>Mediterraneibacter</taxon>
    </lineage>
</organism>
<dbReference type="GO" id="GO:0042773">
    <property type="term" value="P:ATP synthesis coupled electron transport"/>
    <property type="evidence" value="ECO:0007669"/>
    <property type="project" value="InterPro"/>
</dbReference>
<reference evidence="17" key="1">
    <citation type="journal article" date="2021" name="PeerJ">
        <title>Extensive microbial diversity within the chicken gut microbiome revealed by metagenomics and culture.</title>
        <authorList>
            <person name="Gilroy R."/>
            <person name="Ravi A."/>
            <person name="Getino M."/>
            <person name="Pursley I."/>
            <person name="Horton D.L."/>
            <person name="Alikhan N.F."/>
            <person name="Baker D."/>
            <person name="Gharbi K."/>
            <person name="Hall N."/>
            <person name="Watson M."/>
            <person name="Adriaenssens E.M."/>
            <person name="Foster-Nyarko E."/>
            <person name="Jarju S."/>
            <person name="Secka A."/>
            <person name="Antonio M."/>
            <person name="Oren A."/>
            <person name="Chaudhuri R.R."/>
            <person name="La Ragione R."/>
            <person name="Hildebrand F."/>
            <person name="Pallen M.J."/>
        </authorList>
    </citation>
    <scope>NUCLEOTIDE SEQUENCE</scope>
    <source>
        <strain evidence="17">ChiGjej3B3-11674</strain>
    </source>
</reference>
<evidence type="ECO:0000259" key="16">
    <source>
        <dbReference type="PROSITE" id="PS51839"/>
    </source>
</evidence>
<evidence type="ECO:0000259" key="14">
    <source>
        <dbReference type="PROSITE" id="PS51085"/>
    </source>
</evidence>
<feature type="domain" description="4Fe-4S His(Cys)3-ligated-type" evidence="16">
    <location>
        <begin position="80"/>
        <end position="119"/>
    </location>
</feature>
<keyword evidence="5" id="KW-0001">2Fe-2S</keyword>
<dbReference type="InterPro" id="IPR000283">
    <property type="entry name" value="NADH_UbQ_OxRdtase_75kDa_su_CS"/>
</dbReference>
<dbReference type="PROSITE" id="PS51379">
    <property type="entry name" value="4FE4S_FER_2"/>
    <property type="match status" value="2"/>
</dbReference>
<comment type="cofactor">
    <cofactor evidence="13">
        <name>[2Fe-2S] cluster</name>
        <dbReference type="ChEBI" id="CHEBI:190135"/>
    </cofactor>
</comment>
<comment type="subcellular location">
    <subcellularLocation>
        <location evidence="2">Membrane</location>
    </subcellularLocation>
</comment>
<comment type="caution">
    <text evidence="17">The sequence shown here is derived from an EMBL/GenBank/DDBJ whole genome shotgun (WGS) entry which is preliminary data.</text>
</comment>
<dbReference type="GO" id="GO:0046872">
    <property type="term" value="F:metal ion binding"/>
    <property type="evidence" value="ECO:0007669"/>
    <property type="project" value="UniProtKB-KW"/>
</dbReference>
<evidence type="ECO:0000256" key="13">
    <source>
        <dbReference type="ARBA" id="ARBA00034078"/>
    </source>
</evidence>
<protein>
    <submittedName>
        <fullName evidence="17">(2Fe-2S)-binding protein</fullName>
    </submittedName>
</protein>
<dbReference type="InterPro" id="IPR017896">
    <property type="entry name" value="4Fe4S_Fe-S-bd"/>
</dbReference>
<proteinExistence type="inferred from homology"/>
<dbReference type="GO" id="GO:0016020">
    <property type="term" value="C:membrane"/>
    <property type="evidence" value="ECO:0007669"/>
    <property type="project" value="UniProtKB-SubCell"/>
</dbReference>
<dbReference type="SUPFAM" id="SSF53920">
    <property type="entry name" value="Fe-only hydrogenase"/>
    <property type="match status" value="1"/>
</dbReference>
<evidence type="ECO:0000256" key="10">
    <source>
        <dbReference type="ARBA" id="ARBA00023014"/>
    </source>
</evidence>
<dbReference type="Pfam" id="PF12838">
    <property type="entry name" value="Fer4_7"/>
    <property type="match status" value="1"/>
</dbReference>
<comment type="cofactor">
    <cofactor evidence="1">
        <name>[4Fe-4S] cluster</name>
        <dbReference type="ChEBI" id="CHEBI:49883"/>
    </cofactor>
</comment>
<dbReference type="Pfam" id="PF02906">
    <property type="entry name" value="Fe_hyd_lg_C"/>
    <property type="match status" value="1"/>
</dbReference>
<dbReference type="EMBL" id="DWUV01000071">
    <property type="protein sequence ID" value="HJD33637.1"/>
    <property type="molecule type" value="Genomic_DNA"/>
</dbReference>
<name>A0A9D2R4A9_9FIRM</name>
<feature type="domain" description="4Fe-4S ferredoxin-type" evidence="15">
    <location>
        <begin position="140"/>
        <end position="170"/>
    </location>
</feature>
<evidence type="ECO:0000256" key="11">
    <source>
        <dbReference type="ARBA" id="ARBA00023027"/>
    </source>
</evidence>
<keyword evidence="4" id="KW-0004">4Fe-4S</keyword>
<dbReference type="FunFam" id="3.30.70.20:FF:000035">
    <property type="entry name" value="Iron hydrogenase 1"/>
    <property type="match status" value="1"/>
</dbReference>
<evidence type="ECO:0000256" key="1">
    <source>
        <dbReference type="ARBA" id="ARBA00001966"/>
    </source>
</evidence>
<keyword evidence="9" id="KW-0408">Iron</keyword>
<keyword evidence="11" id="KW-0520">NAD</keyword>
<dbReference type="PROSITE" id="PS00641">
    <property type="entry name" value="COMPLEX1_75K_1"/>
    <property type="match status" value="1"/>
</dbReference>
<keyword evidence="12" id="KW-0472">Membrane</keyword>
<dbReference type="InterPro" id="IPR019574">
    <property type="entry name" value="NADH_UbQ_OxRdtase_Gsu_4Fe4S-bd"/>
</dbReference>
<evidence type="ECO:0000256" key="2">
    <source>
        <dbReference type="ARBA" id="ARBA00004370"/>
    </source>
</evidence>
<dbReference type="Pfam" id="PF10588">
    <property type="entry name" value="NADH-G_4Fe-4S_3"/>
    <property type="match status" value="1"/>
</dbReference>
<dbReference type="InterPro" id="IPR017900">
    <property type="entry name" value="4Fe4S_Fe_S_CS"/>
</dbReference>
<dbReference type="SMART" id="SM00929">
    <property type="entry name" value="NADH-G_4Fe-4S_3"/>
    <property type="match status" value="1"/>
</dbReference>
<dbReference type="InterPro" id="IPR050340">
    <property type="entry name" value="Cytosolic_Fe-S_CAF"/>
</dbReference>
<dbReference type="GO" id="GO:0051537">
    <property type="term" value="F:2 iron, 2 sulfur cluster binding"/>
    <property type="evidence" value="ECO:0007669"/>
    <property type="project" value="UniProtKB-KW"/>
</dbReference>
<keyword evidence="6" id="KW-0479">Metal-binding</keyword>
<dbReference type="Gene3D" id="3.40.950.10">
    <property type="entry name" value="Fe-only Hydrogenase (Larger Subunit), Chain L, domain 3"/>
    <property type="match status" value="1"/>
</dbReference>
<dbReference type="PANTHER" id="PTHR11615">
    <property type="entry name" value="NITRATE, FORMATE, IRON DEHYDROGENASE"/>
    <property type="match status" value="1"/>
</dbReference>
<keyword evidence="10" id="KW-0411">Iron-sulfur</keyword>
<evidence type="ECO:0000256" key="4">
    <source>
        <dbReference type="ARBA" id="ARBA00022485"/>
    </source>
</evidence>
<evidence type="ECO:0000256" key="5">
    <source>
        <dbReference type="ARBA" id="ARBA00022714"/>
    </source>
</evidence>
<evidence type="ECO:0000259" key="15">
    <source>
        <dbReference type="PROSITE" id="PS51379"/>
    </source>
</evidence>
<dbReference type="SUPFAM" id="SSF54862">
    <property type="entry name" value="4Fe-4S ferredoxins"/>
    <property type="match status" value="1"/>
</dbReference>
<evidence type="ECO:0000256" key="9">
    <source>
        <dbReference type="ARBA" id="ARBA00023004"/>
    </source>
</evidence>
<feature type="non-terminal residue" evidence="17">
    <location>
        <position position="302"/>
    </location>
</feature>
<dbReference type="Gene3D" id="3.40.50.1780">
    <property type="match status" value="1"/>
</dbReference>
<dbReference type="Proteomes" id="UP000823897">
    <property type="component" value="Unassembled WGS sequence"/>
</dbReference>
<dbReference type="CDD" id="cd00207">
    <property type="entry name" value="fer2"/>
    <property type="match status" value="1"/>
</dbReference>
<evidence type="ECO:0000256" key="6">
    <source>
        <dbReference type="ARBA" id="ARBA00022723"/>
    </source>
</evidence>
<evidence type="ECO:0000256" key="12">
    <source>
        <dbReference type="ARBA" id="ARBA00023136"/>
    </source>
</evidence>
<comment type="similarity">
    <text evidence="3">Belongs to the complex I 75 kDa subunit family.</text>
</comment>
<dbReference type="InterPro" id="IPR004108">
    <property type="entry name" value="Fe_hydrogenase_lsu_C"/>
</dbReference>
<evidence type="ECO:0000256" key="3">
    <source>
        <dbReference type="ARBA" id="ARBA00005404"/>
    </source>
</evidence>
<feature type="domain" description="4Fe-4S ferredoxin-type" evidence="15">
    <location>
        <begin position="183"/>
        <end position="212"/>
    </location>
</feature>
<evidence type="ECO:0000256" key="7">
    <source>
        <dbReference type="ARBA" id="ARBA00022737"/>
    </source>
</evidence>
<dbReference type="Gene3D" id="3.30.70.20">
    <property type="match status" value="1"/>
</dbReference>
<reference evidence="17" key="2">
    <citation type="submission" date="2021-04" db="EMBL/GenBank/DDBJ databases">
        <authorList>
            <person name="Gilroy R."/>
        </authorList>
    </citation>
    <scope>NUCLEOTIDE SEQUENCE</scope>
    <source>
        <strain evidence="17">ChiGjej3B3-11674</strain>
    </source>
</reference>
<dbReference type="GO" id="GO:0051539">
    <property type="term" value="F:4 iron, 4 sulfur cluster binding"/>
    <property type="evidence" value="ECO:0007669"/>
    <property type="project" value="UniProtKB-KW"/>
</dbReference>
<keyword evidence="7" id="KW-0677">Repeat</keyword>
<dbReference type="InterPro" id="IPR036010">
    <property type="entry name" value="2Fe-2S_ferredoxin-like_sf"/>
</dbReference>
<evidence type="ECO:0000313" key="17">
    <source>
        <dbReference type="EMBL" id="HJD33637.1"/>
    </source>
</evidence>
<dbReference type="Gene3D" id="3.10.20.740">
    <property type="match status" value="1"/>
</dbReference>
<feature type="domain" description="2Fe-2S ferredoxin-type" evidence="14">
    <location>
        <begin position="2"/>
        <end position="80"/>
    </location>
</feature>
<dbReference type="InterPro" id="IPR009016">
    <property type="entry name" value="Fe_hydrogenase"/>
</dbReference>
<dbReference type="InterPro" id="IPR001041">
    <property type="entry name" value="2Fe-2S_ferredoxin-type"/>
</dbReference>
<dbReference type="GO" id="GO:0016491">
    <property type="term" value="F:oxidoreductase activity"/>
    <property type="evidence" value="ECO:0007669"/>
    <property type="project" value="InterPro"/>
</dbReference>
<sequence length="302" mass="32664">METVNLKINGLNVTAPAGSTILEAAQAAGIRIPTLCYLKEINEIGACRMCVVEVKGARNLVAACVHPVSEGMEVLTNTQKLLDSRRRTLELLLSVHDKKCLSCVRSGHCELQELCQELGVTDENYFEGEMNHYELDESAVHMVRDNNKCILCRRCSAVCEKVQSVGVIGPNNRGFATFIGSAFEMGLGDTSCVGCGQCIAACPTGALYEKSNIDDVLEAIADETKHVVVQTAPAVRAALGEEFGYPMGTDVEGKMAAALRRIGFDKVFDTNFSADLTIMEEAHEFLDRVKNGGVLPMMTSCS</sequence>
<dbReference type="AlphaFoldDB" id="A0A9D2R4A9"/>